<dbReference type="EMBL" id="CP001968">
    <property type="protein sequence ID" value="ADD68787.1"/>
    <property type="molecule type" value="Genomic_DNA"/>
</dbReference>
<dbReference type="Pfam" id="PF11756">
    <property type="entry name" value="YgbA_NO"/>
    <property type="match status" value="1"/>
</dbReference>
<dbReference type="KEGG" id="dap:Dacet_2024"/>
<dbReference type="OrthoDB" id="5344095at2"/>
<gene>
    <name evidence="1" type="ordered locus">Dacet_2024</name>
</gene>
<evidence type="ECO:0000313" key="2">
    <source>
        <dbReference type="Proteomes" id="UP000002012"/>
    </source>
</evidence>
<dbReference type="NCBIfam" id="NF007714">
    <property type="entry name" value="PRK10410.1-2"/>
    <property type="match status" value="1"/>
</dbReference>
<dbReference type="eggNOG" id="ENOG5030VS7">
    <property type="taxonomic scope" value="Bacteria"/>
</dbReference>
<accession>D4H1M7</accession>
<evidence type="ECO:0000313" key="1">
    <source>
        <dbReference type="EMBL" id="ADD68787.1"/>
    </source>
</evidence>
<dbReference type="PaxDb" id="522772-Dacet_2024"/>
<reference evidence="1 2" key="1">
    <citation type="journal article" date="2010" name="Stand. Genomic Sci.">
        <title>Complete genome sequence of Denitrovibrio acetiphilus type strain (N2460).</title>
        <authorList>
            <person name="Kiss H."/>
            <person name="Lang E."/>
            <person name="Lapidus A."/>
            <person name="Copeland A."/>
            <person name="Nolan M."/>
            <person name="Glavina Del Rio T."/>
            <person name="Chen F."/>
            <person name="Lucas S."/>
            <person name="Tice H."/>
            <person name="Cheng J.F."/>
            <person name="Han C."/>
            <person name="Goodwin L."/>
            <person name="Pitluck S."/>
            <person name="Liolios K."/>
            <person name="Pati A."/>
            <person name="Ivanova N."/>
            <person name="Mavromatis K."/>
            <person name="Chen A."/>
            <person name="Palaniappan K."/>
            <person name="Land M."/>
            <person name="Hauser L."/>
            <person name="Chang Y.J."/>
            <person name="Jeffries C.D."/>
            <person name="Detter J.C."/>
            <person name="Brettin T."/>
            <person name="Spring S."/>
            <person name="Rohde M."/>
            <person name="Goker M."/>
            <person name="Woyke T."/>
            <person name="Bristow J."/>
            <person name="Eisen J.A."/>
            <person name="Markowitz V."/>
            <person name="Hugenholtz P."/>
            <person name="Kyrpides N.C."/>
            <person name="Klenk H.P."/>
        </authorList>
    </citation>
    <scope>NUCLEOTIDE SEQUENCE [LARGE SCALE GENOMIC DNA]</scope>
    <source>
        <strain evidence="2">DSM 12809 / NBRC 114555 / N2460</strain>
    </source>
</reference>
<dbReference type="FunCoup" id="D4H1M7">
    <property type="interactions" value="36"/>
</dbReference>
<organism evidence="1 2">
    <name type="scientific">Denitrovibrio acetiphilus (strain DSM 12809 / NBRC 114555 / N2460)</name>
    <dbReference type="NCBI Taxonomy" id="522772"/>
    <lineage>
        <taxon>Bacteria</taxon>
        <taxon>Pseudomonadati</taxon>
        <taxon>Deferribacterota</taxon>
        <taxon>Deferribacteres</taxon>
        <taxon>Deferribacterales</taxon>
        <taxon>Geovibrionaceae</taxon>
        <taxon>Denitrovibrio</taxon>
    </lineage>
</organism>
<evidence type="ECO:0008006" key="3">
    <source>
        <dbReference type="Google" id="ProtNLM"/>
    </source>
</evidence>
<name>D4H1M7_DENA2</name>
<dbReference type="AlphaFoldDB" id="D4H1M7"/>
<dbReference type="RefSeq" id="WP_013011291.1">
    <property type="nucleotide sequence ID" value="NC_013943.1"/>
</dbReference>
<dbReference type="Proteomes" id="UP000002012">
    <property type="component" value="Chromosome"/>
</dbReference>
<protein>
    <recommendedName>
        <fullName evidence="3">Nitrous oxide-stimulated promoter family protein</fullName>
    </recommendedName>
</protein>
<keyword evidence="2" id="KW-1185">Reference proteome</keyword>
<dbReference type="InterPro" id="IPR020483">
    <property type="entry name" value="Uncharacterised_YgbA"/>
</dbReference>
<dbReference type="HOGENOM" id="CLU_138593_0_1_0"/>
<dbReference type="InParanoid" id="D4H1M7"/>
<dbReference type="STRING" id="522772.Dacet_2024"/>
<sequence>MRDEKHIEKDAEVIKAFIKVYCRENHLKCGAAADEGGLCTDCRELHDYSLKRNRSCPLDPKPSCKKCPVHCYKPEMRGRIKEVMKFSGIFFLKRGRLDWVCKYFL</sequence>
<proteinExistence type="predicted"/>